<feature type="domain" description="Radical SAM core" evidence="5">
    <location>
        <begin position="61"/>
        <end position="298"/>
    </location>
</feature>
<sequence length="357" mass="39296">MAPGRIKGRGSAWDQPGRFESTAVDASAQADEGWEVEAALPPGTTVVEERARSIISRNSSPDIPFSQSINPYRGCEHGCSYCFARPSHAYLNLSPGIDFETRLFAKTNAAELLRAELALPGYRCEPITLGANTDPYQPIERRFALTRQLIDVLSATRHPFSLITKNALVERDLDLLAPLGREGLCSVMVSVTTLDNRLSARLEPRASAPARRLRCIRTLREAGVPVGVLVAPVIPAVNDAEIERILEAVAEAGALSAGYVLLRLPHEVAPIFRDWLAQHLPDRAAHVMSLVQQLRGGRDYDARFGQRMRGQGPFADLLAQRFAIALRRHGLDRERPALDCSRFQPPRKPQAQGDLFG</sequence>
<evidence type="ECO:0000313" key="6">
    <source>
        <dbReference type="EMBL" id="MCK7593468.1"/>
    </source>
</evidence>
<dbReference type="InterPro" id="IPR058240">
    <property type="entry name" value="rSAM_sf"/>
</dbReference>
<dbReference type="InterPro" id="IPR006638">
    <property type="entry name" value="Elp3/MiaA/NifB-like_rSAM"/>
</dbReference>
<comment type="caution">
    <text evidence="6">The sequence shown here is derived from an EMBL/GenBank/DDBJ whole genome shotgun (WGS) entry which is preliminary data.</text>
</comment>
<dbReference type="InterPro" id="IPR040086">
    <property type="entry name" value="MJ0683-like"/>
</dbReference>
<dbReference type="NCBIfam" id="NF033668">
    <property type="entry name" value="rSAM_PA0069"/>
    <property type="match status" value="1"/>
</dbReference>
<evidence type="ECO:0000256" key="1">
    <source>
        <dbReference type="ARBA" id="ARBA00022723"/>
    </source>
</evidence>
<dbReference type="PANTHER" id="PTHR43432:SF3">
    <property type="entry name" value="SLR0285 PROTEIN"/>
    <property type="match status" value="1"/>
</dbReference>
<keyword evidence="7" id="KW-1185">Reference proteome</keyword>
<gene>
    <name evidence="6" type="ORF">M0G41_07285</name>
</gene>
<name>A0ABT0GG06_9GAMM</name>
<dbReference type="RefSeq" id="WP_248207054.1">
    <property type="nucleotide sequence ID" value="NZ_JALNMH010000005.1"/>
</dbReference>
<keyword evidence="1" id="KW-0479">Metal-binding</keyword>
<keyword evidence="3" id="KW-0411">Iron-sulfur</keyword>
<dbReference type="EMBL" id="JALNMH010000005">
    <property type="protein sequence ID" value="MCK7593468.1"/>
    <property type="molecule type" value="Genomic_DNA"/>
</dbReference>
<reference evidence="6" key="1">
    <citation type="submission" date="2022-04" db="EMBL/GenBank/DDBJ databases">
        <title>Lysobacter sp. CAU 1642 isolated from sea sand.</title>
        <authorList>
            <person name="Kim W."/>
        </authorList>
    </citation>
    <scope>NUCLEOTIDE SEQUENCE</scope>
    <source>
        <strain evidence="6">CAU 1642</strain>
    </source>
</reference>
<evidence type="ECO:0000259" key="5">
    <source>
        <dbReference type="PROSITE" id="PS51918"/>
    </source>
</evidence>
<evidence type="ECO:0000256" key="4">
    <source>
        <dbReference type="SAM" id="MobiDB-lite"/>
    </source>
</evidence>
<dbReference type="PROSITE" id="PS51918">
    <property type="entry name" value="RADICAL_SAM"/>
    <property type="match status" value="1"/>
</dbReference>
<dbReference type="Pfam" id="PF04055">
    <property type="entry name" value="Radical_SAM"/>
    <property type="match status" value="1"/>
</dbReference>
<accession>A0ABT0GG06</accession>
<dbReference type="CDD" id="cd01335">
    <property type="entry name" value="Radical_SAM"/>
    <property type="match status" value="1"/>
</dbReference>
<dbReference type="SFLD" id="SFLDS00029">
    <property type="entry name" value="Radical_SAM"/>
    <property type="match status" value="1"/>
</dbReference>
<dbReference type="SMART" id="SM00729">
    <property type="entry name" value="Elp3"/>
    <property type="match status" value="1"/>
</dbReference>
<dbReference type="SFLD" id="SFLDG01084">
    <property type="entry name" value="Uncharacterised_Radical_SAM_Su"/>
    <property type="match status" value="1"/>
</dbReference>
<organism evidence="6 7">
    <name type="scientific">Pseudomarimonas salicorniae</name>
    <dbReference type="NCBI Taxonomy" id="2933270"/>
    <lineage>
        <taxon>Bacteria</taxon>
        <taxon>Pseudomonadati</taxon>
        <taxon>Pseudomonadota</taxon>
        <taxon>Gammaproteobacteria</taxon>
        <taxon>Lysobacterales</taxon>
        <taxon>Lysobacteraceae</taxon>
        <taxon>Pseudomarimonas</taxon>
    </lineage>
</organism>
<evidence type="ECO:0000256" key="2">
    <source>
        <dbReference type="ARBA" id="ARBA00023004"/>
    </source>
</evidence>
<feature type="region of interest" description="Disordered" evidence="4">
    <location>
        <begin position="337"/>
        <end position="357"/>
    </location>
</feature>
<dbReference type="InterPro" id="IPR007197">
    <property type="entry name" value="rSAM"/>
</dbReference>
<keyword evidence="2" id="KW-0408">Iron</keyword>
<evidence type="ECO:0000313" key="7">
    <source>
        <dbReference type="Proteomes" id="UP001431449"/>
    </source>
</evidence>
<protein>
    <submittedName>
        <fullName evidence="6">PA0069 family radical SAM protein</fullName>
    </submittedName>
</protein>
<proteinExistence type="predicted"/>
<evidence type="ECO:0000256" key="3">
    <source>
        <dbReference type="ARBA" id="ARBA00023014"/>
    </source>
</evidence>
<dbReference type="Gene3D" id="3.80.30.30">
    <property type="match status" value="1"/>
</dbReference>
<dbReference type="PANTHER" id="PTHR43432">
    <property type="entry name" value="SLR0285 PROTEIN"/>
    <property type="match status" value="1"/>
</dbReference>
<dbReference type="Proteomes" id="UP001431449">
    <property type="component" value="Unassembled WGS sequence"/>
</dbReference>
<dbReference type="SUPFAM" id="SSF102114">
    <property type="entry name" value="Radical SAM enzymes"/>
    <property type="match status" value="1"/>
</dbReference>